<dbReference type="AlphaFoldDB" id="A0A382DT45"/>
<name>A0A382DT45_9ZZZZ</name>
<gene>
    <name evidence="1" type="ORF">METZ01_LOCUS194279</name>
</gene>
<sequence>MTLRQDLDDILDRLDMACLDERGASDEDRSMRLLHLGFILNEAKKRVSSILKETEAILINSDWDQSPYETQLFSIETKTGAPRKKWDHKTLANLVAKKITDKAIDMDTGEVLKTPQQMIQELLIYAAPSYWRVAALKELGIDPDDFCEVGEPLTNLIYRSNNNE</sequence>
<protein>
    <submittedName>
        <fullName evidence="1">Uncharacterized protein</fullName>
    </submittedName>
</protein>
<organism evidence="1">
    <name type="scientific">marine metagenome</name>
    <dbReference type="NCBI Taxonomy" id="408172"/>
    <lineage>
        <taxon>unclassified sequences</taxon>
        <taxon>metagenomes</taxon>
        <taxon>ecological metagenomes</taxon>
    </lineage>
</organism>
<proteinExistence type="predicted"/>
<accession>A0A382DT45</accession>
<evidence type="ECO:0000313" key="1">
    <source>
        <dbReference type="EMBL" id="SVB41425.1"/>
    </source>
</evidence>
<reference evidence="1" key="1">
    <citation type="submission" date="2018-05" db="EMBL/GenBank/DDBJ databases">
        <authorList>
            <person name="Lanie J.A."/>
            <person name="Ng W.-L."/>
            <person name="Kazmierczak K.M."/>
            <person name="Andrzejewski T.M."/>
            <person name="Davidsen T.M."/>
            <person name="Wayne K.J."/>
            <person name="Tettelin H."/>
            <person name="Glass J.I."/>
            <person name="Rusch D."/>
            <person name="Podicherti R."/>
            <person name="Tsui H.-C.T."/>
            <person name="Winkler M.E."/>
        </authorList>
    </citation>
    <scope>NUCLEOTIDE SEQUENCE</scope>
</reference>
<dbReference type="EMBL" id="UINC01040903">
    <property type="protein sequence ID" value="SVB41425.1"/>
    <property type="molecule type" value="Genomic_DNA"/>
</dbReference>